<evidence type="ECO:0000313" key="3">
    <source>
        <dbReference type="Proteomes" id="UP000664940"/>
    </source>
</evidence>
<dbReference type="Proteomes" id="UP000664940">
    <property type="component" value="Unassembled WGS sequence"/>
</dbReference>
<name>A0A834DSQ6_9CHIR</name>
<protein>
    <submittedName>
        <fullName evidence="2">Uncharacterized protein</fullName>
    </submittedName>
</protein>
<gene>
    <name evidence="2" type="ORF">HJG60_011815</name>
</gene>
<feature type="region of interest" description="Disordered" evidence="1">
    <location>
        <begin position="42"/>
        <end position="85"/>
    </location>
</feature>
<feature type="compositionally biased region" description="Basic and acidic residues" evidence="1">
    <location>
        <begin position="55"/>
        <end position="74"/>
    </location>
</feature>
<feature type="compositionally biased region" description="Polar residues" evidence="1">
    <location>
        <begin position="154"/>
        <end position="165"/>
    </location>
</feature>
<reference evidence="2 3" key="1">
    <citation type="journal article" date="2020" name="Nature">
        <title>Six reference-quality genomes reveal evolution of bat adaptations.</title>
        <authorList>
            <person name="Jebb D."/>
            <person name="Huang Z."/>
            <person name="Pippel M."/>
            <person name="Hughes G.M."/>
            <person name="Lavrichenko K."/>
            <person name="Devanna P."/>
            <person name="Winkler S."/>
            <person name="Jermiin L.S."/>
            <person name="Skirmuntt E.C."/>
            <person name="Katzourakis A."/>
            <person name="Burkitt-Gray L."/>
            <person name="Ray D.A."/>
            <person name="Sullivan K.A.M."/>
            <person name="Roscito J.G."/>
            <person name="Kirilenko B.M."/>
            <person name="Davalos L.M."/>
            <person name="Corthals A.P."/>
            <person name="Power M.L."/>
            <person name="Jones G."/>
            <person name="Ransome R.D."/>
            <person name="Dechmann D.K.N."/>
            <person name="Locatelli A.G."/>
            <person name="Puechmaille S.J."/>
            <person name="Fedrigo O."/>
            <person name="Jarvis E.D."/>
            <person name="Hiller M."/>
            <person name="Vernes S.C."/>
            <person name="Myers E.W."/>
            <person name="Teeling E.C."/>
        </authorList>
    </citation>
    <scope>NUCLEOTIDE SEQUENCE [LARGE SCALE GENOMIC DNA]</scope>
    <source>
        <strain evidence="2">Bat1K_MPI-CBG_1</strain>
    </source>
</reference>
<feature type="region of interest" description="Disordered" evidence="1">
    <location>
        <begin position="139"/>
        <end position="177"/>
    </location>
</feature>
<dbReference type="EMBL" id="JABVXQ010000008">
    <property type="protein sequence ID" value="KAF6094705.1"/>
    <property type="molecule type" value="Genomic_DNA"/>
</dbReference>
<accession>A0A834DSQ6</accession>
<evidence type="ECO:0000313" key="2">
    <source>
        <dbReference type="EMBL" id="KAF6094705.1"/>
    </source>
</evidence>
<comment type="caution">
    <text evidence="2">The sequence shown here is derived from an EMBL/GenBank/DDBJ whole genome shotgun (WGS) entry which is preliminary data.</text>
</comment>
<sequence>MLGDLKEEGFAGACPQECSEDLPEAFSGTAKEQALLALEQTELWDSQGSPVLLDSDPRDTNAEEPTEGSRDPGSDRGLGCPPKQKCNRQVQLGQECGHGPKLKKDTSVSYEPSECKISFRCEEQLATYLRTRSGWESLSASELEDSLRRRPQLKPQSKRTNSISGRSPAAARGRGLADAFTSRRCSPELGRLRAGSTATALVVAPLAAGGWTESQVLS</sequence>
<organism evidence="2 3">
    <name type="scientific">Phyllostomus discolor</name>
    <name type="common">pale spear-nosed bat</name>
    <dbReference type="NCBI Taxonomy" id="89673"/>
    <lineage>
        <taxon>Eukaryota</taxon>
        <taxon>Metazoa</taxon>
        <taxon>Chordata</taxon>
        <taxon>Craniata</taxon>
        <taxon>Vertebrata</taxon>
        <taxon>Euteleostomi</taxon>
        <taxon>Mammalia</taxon>
        <taxon>Eutheria</taxon>
        <taxon>Laurasiatheria</taxon>
        <taxon>Chiroptera</taxon>
        <taxon>Yangochiroptera</taxon>
        <taxon>Phyllostomidae</taxon>
        <taxon>Phyllostominae</taxon>
        <taxon>Phyllostomus</taxon>
    </lineage>
</organism>
<evidence type="ECO:0000256" key="1">
    <source>
        <dbReference type="SAM" id="MobiDB-lite"/>
    </source>
</evidence>
<dbReference type="AlphaFoldDB" id="A0A834DSQ6"/>
<proteinExistence type="predicted"/>